<feature type="region of interest" description="Disordered" evidence="1">
    <location>
        <begin position="108"/>
        <end position="127"/>
    </location>
</feature>
<comment type="caution">
    <text evidence="3">The sequence shown here is derived from an EMBL/GenBank/DDBJ whole genome shotgun (WGS) entry which is preliminary data.</text>
</comment>
<dbReference type="AlphaFoldDB" id="A0A8S1IXU1"/>
<dbReference type="Pfam" id="PF14655">
    <property type="entry name" value="RAB3GAP2_N"/>
    <property type="match status" value="1"/>
</dbReference>
<evidence type="ECO:0000313" key="4">
    <source>
        <dbReference type="Proteomes" id="UP000708148"/>
    </source>
</evidence>
<evidence type="ECO:0000256" key="1">
    <source>
        <dbReference type="SAM" id="MobiDB-lite"/>
    </source>
</evidence>
<dbReference type="EMBL" id="CAJHUC010000855">
    <property type="protein sequence ID" value="CAD7698588.1"/>
    <property type="molecule type" value="Genomic_DNA"/>
</dbReference>
<evidence type="ECO:0000313" key="3">
    <source>
        <dbReference type="EMBL" id="CAD7698588.1"/>
    </source>
</evidence>
<dbReference type="PANTHER" id="PTHR12472:SF0">
    <property type="entry name" value="RAB3 GTPASE-ACTIVATING PROTEIN NON-CATALYTIC SUBUNIT"/>
    <property type="match status" value="1"/>
</dbReference>
<dbReference type="OrthoDB" id="360390at2759"/>
<dbReference type="Proteomes" id="UP000708148">
    <property type="component" value="Unassembled WGS sequence"/>
</dbReference>
<reference evidence="3" key="1">
    <citation type="submission" date="2020-12" db="EMBL/GenBank/DDBJ databases">
        <authorList>
            <person name="Iha C."/>
        </authorList>
    </citation>
    <scope>NUCLEOTIDE SEQUENCE</scope>
</reference>
<dbReference type="InterPro" id="IPR026059">
    <property type="entry name" value="Rab3GAP2"/>
</dbReference>
<accession>A0A8S1IXU1</accession>
<feature type="compositionally biased region" description="Polar residues" evidence="1">
    <location>
        <begin position="108"/>
        <end position="123"/>
    </location>
</feature>
<sequence length="455" mass="48293">MHAQGTFLAVAAGSRAAVMTLLEGQPCHLKPGDLLAAAASRITAIAWLSVVARGPQHSSARESLANYIMVGTEAGHFMVYFMDGVVGVQKKLHDGPILNIRSRPLCQGSSDTGSQAGQGNALSSGGEDKEDVTVVFSDTLVSIQVPELLALLKFQEASPGQMLSPAFSLNHAKYGQSKKMGSRCDGLCLGPQCPSLKGLLTQRPDKDIHPVGIVAGGHAPAIAFLEASGDAGGSGWGVVKSLASTVTFGIPGKAWSAGKKAWRKGASWWSQQEADDKRMVPTMPTKLRRSLRDDSREVSSLAVAPGCRLAASTDNRGRVVLIELAKMVVVRMWKGYREAQCAWLTCTDHASNATDMRGGSTAASAKAAASPLLCLAICAPRRDVIEVWPMRYGDRLCSLPVGPGPLLLQVTPPMGLKDRAWPVDCYCLEVDSGHLWSVSDRVSALLRRSRANKGA</sequence>
<proteinExistence type="predicted"/>
<protein>
    <recommendedName>
        <fullName evidence="2">Rab3-GAP regulatory subunit N-terminal domain-containing protein</fullName>
    </recommendedName>
</protein>
<name>A0A8S1IXU1_9CHLO</name>
<keyword evidence="4" id="KW-1185">Reference proteome</keyword>
<feature type="domain" description="Rab3-GAP regulatory subunit N-terminal" evidence="2">
    <location>
        <begin position="3"/>
        <end position="403"/>
    </location>
</feature>
<dbReference type="PANTHER" id="PTHR12472">
    <property type="entry name" value="RAB3-GAP REGULATORY DOMAIN"/>
    <property type="match status" value="1"/>
</dbReference>
<organism evidence="3 4">
    <name type="scientific">Ostreobium quekettii</name>
    <dbReference type="NCBI Taxonomy" id="121088"/>
    <lineage>
        <taxon>Eukaryota</taxon>
        <taxon>Viridiplantae</taxon>
        <taxon>Chlorophyta</taxon>
        <taxon>core chlorophytes</taxon>
        <taxon>Ulvophyceae</taxon>
        <taxon>TCBD clade</taxon>
        <taxon>Bryopsidales</taxon>
        <taxon>Ostreobineae</taxon>
        <taxon>Ostreobiaceae</taxon>
        <taxon>Ostreobium</taxon>
    </lineage>
</organism>
<dbReference type="InterPro" id="IPR032839">
    <property type="entry name" value="RAB3GAP_N"/>
</dbReference>
<gene>
    <name evidence="3" type="ORF">OSTQU699_LOCUS3949</name>
</gene>
<evidence type="ECO:0000259" key="2">
    <source>
        <dbReference type="Pfam" id="PF14655"/>
    </source>
</evidence>